<dbReference type="PANTHER" id="PTHR42866">
    <property type="entry name" value="3-DEOXY-MANNO-OCTULOSONATE CYTIDYLYLTRANSFERASE"/>
    <property type="match status" value="1"/>
</dbReference>
<dbReference type="SUPFAM" id="SSF53448">
    <property type="entry name" value="Nucleotide-diphospho-sugar transferases"/>
    <property type="match status" value="1"/>
</dbReference>
<dbReference type="InterPro" id="IPR004528">
    <property type="entry name" value="KdsB"/>
</dbReference>
<name>A0A7D9D2G0_9GAMM</name>
<dbReference type="CDD" id="cd02517">
    <property type="entry name" value="CMP-KDO-Synthetase"/>
    <property type="match status" value="1"/>
</dbReference>
<evidence type="ECO:0000256" key="3">
    <source>
        <dbReference type="ARBA" id="ARBA00022985"/>
    </source>
</evidence>
<evidence type="ECO:0000313" key="4">
    <source>
        <dbReference type="EMBL" id="VUX54854.1"/>
    </source>
</evidence>
<dbReference type="NCBIfam" id="TIGR00466">
    <property type="entry name" value="kdsB"/>
    <property type="match status" value="1"/>
</dbReference>
<dbReference type="GO" id="GO:0008690">
    <property type="term" value="F:3-deoxy-manno-octulosonate cytidylyltransferase activity"/>
    <property type="evidence" value="ECO:0007669"/>
    <property type="project" value="UniProtKB-EC"/>
</dbReference>
<dbReference type="Gene3D" id="3.90.550.10">
    <property type="entry name" value="Spore Coat Polysaccharide Biosynthesis Protein SpsA, Chain A"/>
    <property type="match status" value="1"/>
</dbReference>
<dbReference type="InterPro" id="IPR029044">
    <property type="entry name" value="Nucleotide-diphossugar_trans"/>
</dbReference>
<keyword evidence="3" id="KW-0448">Lipopolysaccharide biosynthesis</keyword>
<organism evidence="4">
    <name type="scientific">uncultured Woeseiaceae bacterium</name>
    <dbReference type="NCBI Taxonomy" id="1983305"/>
    <lineage>
        <taxon>Bacteria</taxon>
        <taxon>Pseudomonadati</taxon>
        <taxon>Pseudomonadota</taxon>
        <taxon>Gammaproteobacteria</taxon>
        <taxon>Woeseiales</taxon>
        <taxon>Woeseiaceae</taxon>
        <taxon>environmental samples</taxon>
    </lineage>
</organism>
<dbReference type="NCBIfam" id="NF009905">
    <property type="entry name" value="PRK13368.1"/>
    <property type="match status" value="1"/>
</dbReference>
<reference evidence="4" key="1">
    <citation type="submission" date="2019-07" db="EMBL/GenBank/DDBJ databases">
        <authorList>
            <person name="Weber M."/>
            <person name="Kostadinov I."/>
            <person name="Kostadinov D I."/>
        </authorList>
    </citation>
    <scope>NUCLEOTIDE SEQUENCE</scope>
    <source>
        <strain evidence="4">Gfbio:sag-sample-b02:053724c1-46a9-4a36-b237-ea2bf867836b</strain>
    </source>
</reference>
<evidence type="ECO:0000256" key="2">
    <source>
        <dbReference type="ARBA" id="ARBA00022695"/>
    </source>
</evidence>
<dbReference type="EMBL" id="LR633966">
    <property type="protein sequence ID" value="VUX54854.1"/>
    <property type="molecule type" value="Genomic_DNA"/>
</dbReference>
<keyword evidence="2 4" id="KW-0548">Nucleotidyltransferase</keyword>
<proteinExistence type="predicted"/>
<dbReference type="GO" id="GO:0005829">
    <property type="term" value="C:cytosol"/>
    <property type="evidence" value="ECO:0007669"/>
    <property type="project" value="TreeGrafter"/>
</dbReference>
<protein>
    <submittedName>
        <fullName evidence="4">3-deoxy-manno-octulosonate cytidylyltransferase</fullName>
        <ecNumber evidence="4">2.7.7.38</ecNumber>
    </submittedName>
</protein>
<gene>
    <name evidence="4" type="primary">kdsB</name>
    <name evidence="4" type="ORF">JTBB02_V1_10033</name>
</gene>
<dbReference type="AlphaFoldDB" id="A0A7D9D2G0"/>
<dbReference type="GO" id="GO:0009103">
    <property type="term" value="P:lipopolysaccharide biosynthetic process"/>
    <property type="evidence" value="ECO:0007669"/>
    <property type="project" value="UniProtKB-KW"/>
</dbReference>
<dbReference type="EC" id="2.7.7.38" evidence="4"/>
<dbReference type="Pfam" id="PF02348">
    <property type="entry name" value="CTP_transf_3"/>
    <property type="match status" value="1"/>
</dbReference>
<accession>A0A7D9D2G0</accession>
<evidence type="ECO:0000256" key="1">
    <source>
        <dbReference type="ARBA" id="ARBA00022679"/>
    </source>
</evidence>
<keyword evidence="1 4" id="KW-0808">Transferase</keyword>
<sequence>MKAVGIIPARMAATRFPGKPMAEMLGMPMIGHCYHRTRLAPGLDAAYVATCDEVIAEYIQRIGGKAVMTSLSHLRATTRIAEALEIIERETDEQIDIVVMVQGDEPLISSATIGETLNHLDDPGVDIVNIMSQLHTLESFVDKNNVKVVVDKNNDALYFSREPIPSPWKGWELLPRYMQTGIIAFRRDVLLRFNAMEETPLEKIESVDMNRVLETGGHIRMVLTDARTVGVDTLEELIEAEKILRDDPAVLCYLNS</sequence>
<dbReference type="PANTHER" id="PTHR42866:SF2">
    <property type="entry name" value="3-DEOXY-MANNO-OCTULOSONATE CYTIDYLYLTRANSFERASE, MITOCHONDRIAL"/>
    <property type="match status" value="1"/>
</dbReference>
<dbReference type="InterPro" id="IPR003329">
    <property type="entry name" value="Cytidylyl_trans"/>
</dbReference>
<dbReference type="NCBIfam" id="NF003952">
    <property type="entry name" value="PRK05450.1-5"/>
    <property type="match status" value="1"/>
</dbReference>